<dbReference type="Proteomes" id="UP001595834">
    <property type="component" value="Unassembled WGS sequence"/>
</dbReference>
<protein>
    <recommendedName>
        <fullName evidence="5">Integral membrane protein</fullName>
    </recommendedName>
</protein>
<reference evidence="4" key="1">
    <citation type="journal article" date="2019" name="Int. J. Syst. Evol. Microbiol.">
        <title>The Global Catalogue of Microorganisms (GCM) 10K type strain sequencing project: providing services to taxonomists for standard genome sequencing and annotation.</title>
        <authorList>
            <consortium name="The Broad Institute Genomics Platform"/>
            <consortium name="The Broad Institute Genome Sequencing Center for Infectious Disease"/>
            <person name="Wu L."/>
            <person name="Ma J."/>
        </authorList>
    </citation>
    <scope>NUCLEOTIDE SEQUENCE [LARGE SCALE GENOMIC DNA]</scope>
    <source>
        <strain evidence="4">CCM 7224</strain>
    </source>
</reference>
<feature type="transmembrane region" description="Helical" evidence="2">
    <location>
        <begin position="105"/>
        <end position="124"/>
    </location>
</feature>
<comment type="caution">
    <text evidence="3">The sequence shown here is derived from an EMBL/GenBank/DDBJ whole genome shotgun (WGS) entry which is preliminary data.</text>
</comment>
<feature type="transmembrane region" description="Helical" evidence="2">
    <location>
        <begin position="72"/>
        <end position="93"/>
    </location>
</feature>
<keyword evidence="2" id="KW-1133">Transmembrane helix</keyword>
<keyword evidence="4" id="KW-1185">Reference proteome</keyword>
<name>A0ABV9UST2_9ACTN</name>
<feature type="transmembrane region" description="Helical" evidence="2">
    <location>
        <begin position="130"/>
        <end position="148"/>
    </location>
</feature>
<organism evidence="3 4">
    <name type="scientific">Streptomyces mauvecolor</name>
    <dbReference type="NCBI Taxonomy" id="58345"/>
    <lineage>
        <taxon>Bacteria</taxon>
        <taxon>Bacillati</taxon>
        <taxon>Actinomycetota</taxon>
        <taxon>Actinomycetes</taxon>
        <taxon>Kitasatosporales</taxon>
        <taxon>Streptomycetaceae</taxon>
        <taxon>Streptomyces</taxon>
    </lineage>
</organism>
<feature type="compositionally biased region" description="Low complexity" evidence="1">
    <location>
        <begin position="1"/>
        <end position="18"/>
    </location>
</feature>
<keyword evidence="2" id="KW-0472">Membrane</keyword>
<feature type="region of interest" description="Disordered" evidence="1">
    <location>
        <begin position="1"/>
        <end position="23"/>
    </location>
</feature>
<dbReference type="EMBL" id="JBHSIZ010000036">
    <property type="protein sequence ID" value="MFC4960222.1"/>
    <property type="molecule type" value="Genomic_DNA"/>
</dbReference>
<proteinExistence type="predicted"/>
<sequence length="157" mass="16196">MNAAQSTHSASASAAAAAPVPVSPERLNHPRSLAAFRGTKLLVGGYLGISVLTLVAIVLLRNDSADVNSAVWVRGTIVVASALVTYLCAIRAARGSRSAYRRLRVITGVMAVAIAAIIALPGAFPVWMKAEQALCGVLLIAVAALVNGKHLRSLFAA</sequence>
<evidence type="ECO:0008006" key="5">
    <source>
        <dbReference type="Google" id="ProtNLM"/>
    </source>
</evidence>
<evidence type="ECO:0000256" key="1">
    <source>
        <dbReference type="SAM" id="MobiDB-lite"/>
    </source>
</evidence>
<dbReference type="RefSeq" id="WP_344373920.1">
    <property type="nucleotide sequence ID" value="NZ_BAAASQ010000008.1"/>
</dbReference>
<accession>A0ABV9UST2</accession>
<evidence type="ECO:0000256" key="2">
    <source>
        <dbReference type="SAM" id="Phobius"/>
    </source>
</evidence>
<gene>
    <name evidence="3" type="ORF">ACFPFX_28390</name>
</gene>
<keyword evidence="2" id="KW-0812">Transmembrane</keyword>
<feature type="transmembrane region" description="Helical" evidence="2">
    <location>
        <begin position="41"/>
        <end position="60"/>
    </location>
</feature>
<evidence type="ECO:0000313" key="4">
    <source>
        <dbReference type="Proteomes" id="UP001595834"/>
    </source>
</evidence>
<evidence type="ECO:0000313" key="3">
    <source>
        <dbReference type="EMBL" id="MFC4960222.1"/>
    </source>
</evidence>